<organism evidence="2 3">
    <name type="scientific">Sediminicoccus rosea</name>
    <dbReference type="NCBI Taxonomy" id="1225128"/>
    <lineage>
        <taxon>Bacteria</taxon>
        <taxon>Pseudomonadati</taxon>
        <taxon>Pseudomonadota</taxon>
        <taxon>Alphaproteobacteria</taxon>
        <taxon>Acetobacterales</taxon>
        <taxon>Roseomonadaceae</taxon>
        <taxon>Sediminicoccus</taxon>
    </lineage>
</organism>
<keyword evidence="1" id="KW-0472">Membrane</keyword>
<evidence type="ECO:0000313" key="3">
    <source>
        <dbReference type="Proteomes" id="UP001305521"/>
    </source>
</evidence>
<name>A0ABZ0PFX9_9PROT</name>
<sequence>MTLISLLRQGMVLSLGWVVCAAMALTHYGFLWALLLLIIWAALLVRFQRSTVEHAKSIAAKLQGTKS</sequence>
<keyword evidence="1" id="KW-1133">Transmembrane helix</keyword>
<keyword evidence="3" id="KW-1185">Reference proteome</keyword>
<dbReference type="Proteomes" id="UP001305521">
    <property type="component" value="Chromosome"/>
</dbReference>
<feature type="transmembrane region" description="Helical" evidence="1">
    <location>
        <begin position="30"/>
        <end position="47"/>
    </location>
</feature>
<protein>
    <submittedName>
        <fullName evidence="2">Uncharacterized protein</fullName>
    </submittedName>
</protein>
<evidence type="ECO:0000256" key="1">
    <source>
        <dbReference type="SAM" id="Phobius"/>
    </source>
</evidence>
<dbReference type="RefSeq" id="WP_318648144.1">
    <property type="nucleotide sequence ID" value="NZ_CP137852.1"/>
</dbReference>
<keyword evidence="1" id="KW-0812">Transmembrane</keyword>
<dbReference type="EMBL" id="CP137852">
    <property type="protein sequence ID" value="WPB84186.1"/>
    <property type="molecule type" value="Genomic_DNA"/>
</dbReference>
<accession>A0ABZ0PFX9</accession>
<reference evidence="2 3" key="1">
    <citation type="submission" date="2023-11" db="EMBL/GenBank/DDBJ databases">
        <title>Arctic aerobic anoxygenic photoheterotroph Sediminicoccus rosea KRV36 adapts its photosynthesis to long days of polar summer.</title>
        <authorList>
            <person name="Tomasch J."/>
            <person name="Kopejtka K."/>
            <person name="Bily T."/>
            <person name="Gardiner A.T."/>
            <person name="Gardian Z."/>
            <person name="Shivaramu S."/>
            <person name="Koblizek M."/>
            <person name="Engelhardt F."/>
            <person name="Kaftan D."/>
        </authorList>
    </citation>
    <scope>NUCLEOTIDE SEQUENCE [LARGE SCALE GENOMIC DNA]</scope>
    <source>
        <strain evidence="2 3">R-30</strain>
    </source>
</reference>
<gene>
    <name evidence="2" type="ORF">R9Z33_19065</name>
</gene>
<evidence type="ECO:0000313" key="2">
    <source>
        <dbReference type="EMBL" id="WPB84186.1"/>
    </source>
</evidence>
<proteinExistence type="predicted"/>